<dbReference type="PANTHER" id="PTHR43179">
    <property type="entry name" value="RHAMNOSYLTRANSFERASE WBBL"/>
    <property type="match status" value="1"/>
</dbReference>
<protein>
    <submittedName>
        <fullName evidence="2">Glycosyl transferase family 2</fullName>
    </submittedName>
</protein>
<dbReference type="eggNOG" id="COG1216">
    <property type="taxonomic scope" value="Bacteria"/>
</dbReference>
<reference evidence="3" key="2">
    <citation type="submission" date="2010-01" db="EMBL/GenBank/DDBJ databases">
        <title>The complete genome of Conexibacter woesei DSM 14684.</title>
        <authorList>
            <consortium name="US DOE Joint Genome Institute (JGI-PGF)"/>
            <person name="Lucas S."/>
            <person name="Copeland A."/>
            <person name="Lapidus A."/>
            <person name="Glavina del Rio T."/>
            <person name="Dalin E."/>
            <person name="Tice H."/>
            <person name="Bruce D."/>
            <person name="Goodwin L."/>
            <person name="Pitluck S."/>
            <person name="Kyrpides N."/>
            <person name="Mavromatis K."/>
            <person name="Ivanova N."/>
            <person name="Mikhailova N."/>
            <person name="Chertkov O."/>
            <person name="Brettin T."/>
            <person name="Detter J.C."/>
            <person name="Han C."/>
            <person name="Larimer F."/>
            <person name="Land M."/>
            <person name="Hauser L."/>
            <person name="Markowitz V."/>
            <person name="Cheng J.-F."/>
            <person name="Hugenholtz P."/>
            <person name="Woyke T."/>
            <person name="Wu D."/>
            <person name="Pukall R."/>
            <person name="Steenblock K."/>
            <person name="Schneider S."/>
            <person name="Klenk H.-P."/>
            <person name="Eisen J.A."/>
        </authorList>
    </citation>
    <scope>NUCLEOTIDE SEQUENCE [LARGE SCALE GENOMIC DNA]</scope>
    <source>
        <strain evidence="3">DSM 14684 / CIP 108061 / JCM 11494 / NBRC 100937 / ID131577</strain>
    </source>
</reference>
<accession>D3FFC0</accession>
<evidence type="ECO:0000259" key="1">
    <source>
        <dbReference type="Pfam" id="PF00535"/>
    </source>
</evidence>
<dbReference type="Proteomes" id="UP000008229">
    <property type="component" value="Chromosome"/>
</dbReference>
<dbReference type="Pfam" id="PF00535">
    <property type="entry name" value="Glycos_transf_2"/>
    <property type="match status" value="1"/>
</dbReference>
<dbReference type="RefSeq" id="WP_012936764.1">
    <property type="nucleotide sequence ID" value="NC_013739.1"/>
</dbReference>
<gene>
    <name evidence="2" type="ordered locus">Cwoe_5307</name>
</gene>
<dbReference type="SUPFAM" id="SSF53448">
    <property type="entry name" value="Nucleotide-diphospho-sugar transferases"/>
    <property type="match status" value="1"/>
</dbReference>
<proteinExistence type="predicted"/>
<keyword evidence="2" id="KW-0808">Transferase</keyword>
<dbReference type="InterPro" id="IPR029044">
    <property type="entry name" value="Nucleotide-diphossugar_trans"/>
</dbReference>
<evidence type="ECO:0000313" key="3">
    <source>
        <dbReference type="Proteomes" id="UP000008229"/>
    </source>
</evidence>
<dbReference type="InterPro" id="IPR001173">
    <property type="entry name" value="Glyco_trans_2-like"/>
</dbReference>
<organism evidence="2 3">
    <name type="scientific">Conexibacter woesei (strain DSM 14684 / CCUG 47730 / CIP 108061 / JCM 11494 / NBRC 100937 / ID131577)</name>
    <dbReference type="NCBI Taxonomy" id="469383"/>
    <lineage>
        <taxon>Bacteria</taxon>
        <taxon>Bacillati</taxon>
        <taxon>Actinomycetota</taxon>
        <taxon>Thermoleophilia</taxon>
        <taxon>Solirubrobacterales</taxon>
        <taxon>Conexibacteraceae</taxon>
        <taxon>Conexibacter</taxon>
    </lineage>
</organism>
<dbReference type="GO" id="GO:0016740">
    <property type="term" value="F:transferase activity"/>
    <property type="evidence" value="ECO:0007669"/>
    <property type="project" value="UniProtKB-KW"/>
</dbReference>
<dbReference type="PANTHER" id="PTHR43179:SF7">
    <property type="entry name" value="RHAMNOSYLTRANSFERASE WBBL"/>
    <property type="match status" value="1"/>
</dbReference>
<dbReference type="EMBL" id="CP001854">
    <property type="protein sequence ID" value="ADB53713.1"/>
    <property type="molecule type" value="Genomic_DNA"/>
</dbReference>
<dbReference type="AlphaFoldDB" id="D3FFC0"/>
<dbReference type="Gene3D" id="3.90.550.10">
    <property type="entry name" value="Spore Coat Polysaccharide Biosynthesis Protein SpsA, Chain A"/>
    <property type="match status" value="1"/>
</dbReference>
<dbReference type="STRING" id="469383.Cwoe_5307"/>
<dbReference type="OrthoDB" id="9771846at2"/>
<keyword evidence="3" id="KW-1185">Reference proteome</keyword>
<dbReference type="HOGENOM" id="CLU_887702_0_0_11"/>
<reference evidence="2 3" key="1">
    <citation type="journal article" date="2010" name="Stand. Genomic Sci.">
        <title>Complete genome sequence of Conexibacter woesei type strain (ID131577).</title>
        <authorList>
            <person name="Pukall R."/>
            <person name="Lapidus A."/>
            <person name="Glavina Del Rio T."/>
            <person name="Copeland A."/>
            <person name="Tice H."/>
            <person name="Cheng J.-F."/>
            <person name="Lucas S."/>
            <person name="Chen F."/>
            <person name="Nolan M."/>
            <person name="Bruce D."/>
            <person name="Goodwin L."/>
            <person name="Pitluck S."/>
            <person name="Mavromatis K."/>
            <person name="Ivanova N."/>
            <person name="Ovchinnikova G."/>
            <person name="Pati A."/>
            <person name="Chen A."/>
            <person name="Palaniappan K."/>
            <person name="Land M."/>
            <person name="Hauser L."/>
            <person name="Chang Y.-J."/>
            <person name="Jeffries C.D."/>
            <person name="Chain P."/>
            <person name="Meincke L."/>
            <person name="Sims D."/>
            <person name="Brettin T."/>
            <person name="Detter J.C."/>
            <person name="Rohde M."/>
            <person name="Goeker M."/>
            <person name="Bristow J."/>
            <person name="Eisen J.A."/>
            <person name="Markowitz V."/>
            <person name="Kyrpides N.C."/>
            <person name="Klenk H.-P."/>
            <person name="Hugenholtz P."/>
        </authorList>
    </citation>
    <scope>NUCLEOTIDE SEQUENCE [LARGE SCALE GENOMIC DNA]</scope>
    <source>
        <strain evidence="3">DSM 14684 / CIP 108061 / JCM 11494 / NBRC 100937 / ID131577</strain>
    </source>
</reference>
<evidence type="ECO:0000313" key="2">
    <source>
        <dbReference type="EMBL" id="ADB53713.1"/>
    </source>
</evidence>
<sequence length="313" mass="33706" precursor="true">MTSASAGAPAVAIVVVTHNSSHAIDGWLAAAEALAATCPLELCVVDSGSDPDELAHLREHVEGRVASLVALPNVGFGRACNAGAEATSAAAIIFTNPDTRIVSLPAAVSRGEGVDGVMGGFSVEADGSRVPLGFAHLPTLRWEIRNMLFGRHVEVFHRTADAPAWVLGGALAIDRGDFDRAGGFLRRLFLFFEDADLCAVHAELGGRVHVDPAFVVEHDGSASSRPRRDVDLDGVARESGRIFVARHGSRWHAAVLYLLLLVWYVPRRVALELLRRVRGRRSTDSLRVVVLCLLFPSIVKRRLGVPRADRDPR</sequence>
<dbReference type="KEGG" id="cwo:Cwoe_5307"/>
<feature type="domain" description="Glycosyltransferase 2-like" evidence="1">
    <location>
        <begin position="13"/>
        <end position="99"/>
    </location>
</feature>
<name>D3FFC0_CONWI</name>